<organism evidence="2 3">
    <name type="scientific">Stentor coeruleus</name>
    <dbReference type="NCBI Taxonomy" id="5963"/>
    <lineage>
        <taxon>Eukaryota</taxon>
        <taxon>Sar</taxon>
        <taxon>Alveolata</taxon>
        <taxon>Ciliophora</taxon>
        <taxon>Postciliodesmatophora</taxon>
        <taxon>Heterotrichea</taxon>
        <taxon>Heterotrichida</taxon>
        <taxon>Stentoridae</taxon>
        <taxon>Stentor</taxon>
    </lineage>
</organism>
<dbReference type="EMBL" id="MPUH01000144">
    <property type="protein sequence ID" value="OMJ88704.1"/>
    <property type="molecule type" value="Genomic_DNA"/>
</dbReference>
<name>A0A1R2CI39_9CILI</name>
<sequence length="172" mass="19560">MRPTELQFRNPKEKTSEFNMPVVTKEGKVLLVAVCENDKPNFAKSKRFPQYEDYAKYTGYRVGPGSYCTNNTAIGRARVKGTHLYRGFHGNKDVTNNGYIYVGHQMIFDRSFILPSRKSPLKEIKTPTSAVLSINNTTFQRFSTASTPGRHRRSDSSKPRMMSPSIASYSNY</sequence>
<dbReference type="OrthoDB" id="319236at2759"/>
<gene>
    <name evidence="2" type="ORF">SteCoe_9328</name>
</gene>
<dbReference type="Proteomes" id="UP000187209">
    <property type="component" value="Unassembled WGS sequence"/>
</dbReference>
<dbReference type="AlphaFoldDB" id="A0A1R2CI39"/>
<proteinExistence type="predicted"/>
<evidence type="ECO:0000313" key="3">
    <source>
        <dbReference type="Proteomes" id="UP000187209"/>
    </source>
</evidence>
<feature type="region of interest" description="Disordered" evidence="1">
    <location>
        <begin position="142"/>
        <end position="172"/>
    </location>
</feature>
<evidence type="ECO:0000256" key="1">
    <source>
        <dbReference type="SAM" id="MobiDB-lite"/>
    </source>
</evidence>
<accession>A0A1R2CI39</accession>
<protein>
    <submittedName>
        <fullName evidence="2">Uncharacterized protein</fullName>
    </submittedName>
</protein>
<comment type="caution">
    <text evidence="2">The sequence shown here is derived from an EMBL/GenBank/DDBJ whole genome shotgun (WGS) entry which is preliminary data.</text>
</comment>
<evidence type="ECO:0000313" key="2">
    <source>
        <dbReference type="EMBL" id="OMJ88704.1"/>
    </source>
</evidence>
<keyword evidence="3" id="KW-1185">Reference proteome</keyword>
<reference evidence="2 3" key="1">
    <citation type="submission" date="2016-11" db="EMBL/GenBank/DDBJ databases">
        <title>The macronuclear genome of Stentor coeruleus: a giant cell with tiny introns.</title>
        <authorList>
            <person name="Slabodnick M."/>
            <person name="Ruby J.G."/>
            <person name="Reiff S.B."/>
            <person name="Swart E.C."/>
            <person name="Gosai S."/>
            <person name="Prabakaran S."/>
            <person name="Witkowska E."/>
            <person name="Larue G.E."/>
            <person name="Fisher S."/>
            <person name="Freeman R.M."/>
            <person name="Gunawardena J."/>
            <person name="Chu W."/>
            <person name="Stover N.A."/>
            <person name="Gregory B.D."/>
            <person name="Nowacki M."/>
            <person name="Derisi J."/>
            <person name="Roy S.W."/>
            <person name="Marshall W.F."/>
            <person name="Sood P."/>
        </authorList>
    </citation>
    <scope>NUCLEOTIDE SEQUENCE [LARGE SCALE GENOMIC DNA]</scope>
    <source>
        <strain evidence="2">WM001</strain>
    </source>
</reference>